<keyword evidence="1" id="KW-0472">Membrane</keyword>
<keyword evidence="3" id="KW-1185">Reference proteome</keyword>
<reference evidence="3" key="1">
    <citation type="submission" date="2018-11" db="EMBL/GenBank/DDBJ databases">
        <title>Phylogenetic, genomic, and biogeographic characterization of a novel and ubiquitous marine invertebrate-associated Rickettsiales parasite, Candidatus Marinoinvertebrata rohwerii, gen. nov., sp. nov.</title>
        <authorList>
            <person name="Klinges J.G."/>
            <person name="Rosales S.M."/>
            <person name="Mcminds R."/>
            <person name="Shaver E.C."/>
            <person name="Shantz A."/>
            <person name="Peters E.C."/>
            <person name="Burkepile D.E."/>
            <person name="Silliman B.R."/>
            <person name="Vega Thurber R.L."/>
        </authorList>
    </citation>
    <scope>NUCLEOTIDE SEQUENCE [LARGE SCALE GENOMIC DNA]</scope>
    <source>
        <strain evidence="3">a_cerv_44</strain>
    </source>
</reference>
<gene>
    <name evidence="2" type="ORF">EIC27_01965</name>
</gene>
<comment type="caution">
    <text evidence="2">The sequence shown here is derived from an EMBL/GenBank/DDBJ whole genome shotgun (WGS) entry which is preliminary data.</text>
</comment>
<evidence type="ECO:0000256" key="1">
    <source>
        <dbReference type="SAM" id="Phobius"/>
    </source>
</evidence>
<sequence length="303" mass="35505">MTLNTFIYKFIILFTISLIQTYAFENNKKDKKLEYHSIRCGKEIQKLFTKKDLDGILKLAPHLFRKSYLKNKTFDDLFDQKFVNSIINSEVSSEPVGWRGYMLDHGSIWYDYNGKCKIIAINGENNEKFNVPYVKGWEVNNKIICPRCLNYPNVYTTQEIKMIEKKITNNKLYNKKYNNKFKKCMISCNSLNNDSAAVEKDYLEYYLIRTIDPFICNKLTPSIKSKCLESYLIYNCQGGGTIGCLGGYSIYGLFYIDKINEYVISEVKYFGQDYGDMDTKIVGKFEILDEIDDMEQKWLSKDK</sequence>
<organism evidence="2 3">
    <name type="scientific">Candidatus Aquarickettsia rohweri</name>
    <dbReference type="NCBI Taxonomy" id="2602574"/>
    <lineage>
        <taxon>Bacteria</taxon>
        <taxon>Pseudomonadati</taxon>
        <taxon>Pseudomonadota</taxon>
        <taxon>Alphaproteobacteria</taxon>
        <taxon>Rickettsiales</taxon>
        <taxon>Candidatus Midichloriaceae</taxon>
        <taxon>Candidatus Aquarickettsia</taxon>
    </lineage>
</organism>
<dbReference type="Proteomes" id="UP000279470">
    <property type="component" value="Unassembled WGS sequence"/>
</dbReference>
<dbReference type="RefSeq" id="WP_126044478.1">
    <property type="nucleotide sequence ID" value="NZ_RXFM01000017.1"/>
</dbReference>
<keyword evidence="1" id="KW-1133">Transmembrane helix</keyword>
<feature type="transmembrane region" description="Helical" evidence="1">
    <location>
        <begin position="6"/>
        <end position="24"/>
    </location>
</feature>
<dbReference type="EMBL" id="RXFM01000017">
    <property type="protein sequence ID" value="RST70066.1"/>
    <property type="molecule type" value="Genomic_DNA"/>
</dbReference>
<name>A0A429XSK4_9RICK</name>
<keyword evidence="1" id="KW-0812">Transmembrane</keyword>
<accession>A0A429XSK4</accession>
<dbReference type="AlphaFoldDB" id="A0A429XSK4"/>
<proteinExistence type="predicted"/>
<evidence type="ECO:0000313" key="3">
    <source>
        <dbReference type="Proteomes" id="UP000279470"/>
    </source>
</evidence>
<dbReference type="OrthoDB" id="7433394at2"/>
<evidence type="ECO:0000313" key="2">
    <source>
        <dbReference type="EMBL" id="RST70066.1"/>
    </source>
</evidence>
<protein>
    <submittedName>
        <fullName evidence="2">Uncharacterized protein</fullName>
    </submittedName>
</protein>